<comment type="subcellular location">
    <subcellularLocation>
        <location evidence="1 14">Cell membrane</location>
        <topology evidence="1 14">Multi-pass membrane protein</topology>
    </subcellularLocation>
</comment>
<dbReference type="PANTHER" id="PTHR39188:SF3">
    <property type="entry name" value="STAGE IV SPORULATION PROTEIN FB"/>
    <property type="match status" value="1"/>
</dbReference>
<dbReference type="RefSeq" id="WP_067310258.1">
    <property type="nucleotide sequence ID" value="NZ_LZJY01000400.1"/>
</dbReference>
<dbReference type="PROSITE" id="PS51371">
    <property type="entry name" value="CBS"/>
    <property type="match status" value="2"/>
</dbReference>
<evidence type="ECO:0000256" key="10">
    <source>
        <dbReference type="ARBA" id="ARBA00022989"/>
    </source>
</evidence>
<dbReference type="InterPro" id="IPR046342">
    <property type="entry name" value="CBS_dom_sf"/>
</dbReference>
<comment type="cofactor">
    <cofactor evidence="14 16">
        <name>Zn(2+)</name>
        <dbReference type="ChEBI" id="CHEBI:29105"/>
    </cofactor>
    <text evidence="14 16">Binds 1 zinc ion per subunit.</text>
</comment>
<dbReference type="CDD" id="cd06164">
    <property type="entry name" value="S2P-M50_SpoIVFB_CBS"/>
    <property type="match status" value="1"/>
</dbReference>
<dbReference type="SMART" id="SM00116">
    <property type="entry name" value="CBS"/>
    <property type="match status" value="2"/>
</dbReference>
<feature type="active site" evidence="15">
    <location>
        <position position="67"/>
    </location>
</feature>
<organism evidence="19 20">
    <name type="scientific">Mycobacterium scrofulaceum</name>
    <dbReference type="NCBI Taxonomy" id="1783"/>
    <lineage>
        <taxon>Bacteria</taxon>
        <taxon>Bacillati</taxon>
        <taxon>Actinomycetota</taxon>
        <taxon>Actinomycetes</taxon>
        <taxon>Mycobacteriales</taxon>
        <taxon>Mycobacteriaceae</taxon>
        <taxon>Mycobacterium</taxon>
    </lineage>
</organism>
<feature type="transmembrane region" description="Helical" evidence="14">
    <location>
        <begin position="108"/>
        <end position="130"/>
    </location>
</feature>
<gene>
    <name evidence="19" type="ORF">A5679_26075</name>
</gene>
<keyword evidence="10 14" id="KW-1133">Transmembrane helix</keyword>
<protein>
    <recommendedName>
        <fullName evidence="14">Zinc metalloprotease</fullName>
    </recommendedName>
</protein>
<evidence type="ECO:0000256" key="12">
    <source>
        <dbReference type="ARBA" id="ARBA00023122"/>
    </source>
</evidence>
<reference evidence="19 20" key="1">
    <citation type="submission" date="2016-06" db="EMBL/GenBank/DDBJ databases">
        <authorList>
            <person name="Kjaerup R.B."/>
            <person name="Dalgaard T.S."/>
            <person name="Juul-Madsen H.R."/>
        </authorList>
    </citation>
    <scope>NUCLEOTIDE SEQUENCE [LARGE SCALE GENOMIC DNA]</scope>
    <source>
        <strain evidence="19 20">E2838</strain>
    </source>
</reference>
<dbReference type="Pfam" id="PF02163">
    <property type="entry name" value="Peptidase_M50"/>
    <property type="match status" value="2"/>
</dbReference>
<dbReference type="Pfam" id="PF00571">
    <property type="entry name" value="CBS"/>
    <property type="match status" value="2"/>
</dbReference>
<comment type="caution">
    <text evidence="19">The sequence shown here is derived from an EMBL/GenBank/DDBJ whole genome shotgun (WGS) entry which is preliminary data.</text>
</comment>
<keyword evidence="13 14" id="KW-0472">Membrane</keyword>
<keyword evidence="11 14" id="KW-0482">Metalloprotease</keyword>
<dbReference type="PIRSF" id="PIRSF006404">
    <property type="entry name" value="UCP006404_Pept_M50_CBS"/>
    <property type="match status" value="1"/>
</dbReference>
<keyword evidence="7" id="KW-0677">Repeat</keyword>
<dbReference type="Proteomes" id="UP000092207">
    <property type="component" value="Unassembled WGS sequence"/>
</dbReference>
<dbReference type="SUPFAM" id="SSF54631">
    <property type="entry name" value="CBS-domain pair"/>
    <property type="match status" value="1"/>
</dbReference>
<dbReference type="AlphaFoldDB" id="A0A1A2UH74"/>
<dbReference type="GO" id="GO:0005886">
    <property type="term" value="C:plasma membrane"/>
    <property type="evidence" value="ECO:0007669"/>
    <property type="project" value="UniProtKB-SubCell"/>
</dbReference>
<keyword evidence="9 14" id="KW-0862">Zinc</keyword>
<evidence type="ECO:0000256" key="5">
    <source>
        <dbReference type="ARBA" id="ARBA00022692"/>
    </source>
</evidence>
<dbReference type="InterPro" id="IPR016483">
    <property type="entry name" value="UCP006404_Pept_M50_CBS"/>
</dbReference>
<feature type="transmembrane region" description="Helical" evidence="14">
    <location>
        <begin position="136"/>
        <end position="160"/>
    </location>
</feature>
<evidence type="ECO:0000256" key="6">
    <source>
        <dbReference type="ARBA" id="ARBA00022723"/>
    </source>
</evidence>
<evidence type="ECO:0000256" key="8">
    <source>
        <dbReference type="ARBA" id="ARBA00022801"/>
    </source>
</evidence>
<feature type="transmembrane region" description="Helical" evidence="14">
    <location>
        <begin position="46"/>
        <end position="65"/>
    </location>
</feature>
<feature type="domain" description="CBS" evidence="18">
    <location>
        <begin position="315"/>
        <end position="376"/>
    </location>
</feature>
<feature type="transmembrane region" description="Helical" evidence="14">
    <location>
        <begin position="17"/>
        <end position="34"/>
    </location>
</feature>
<dbReference type="GO" id="GO:0008237">
    <property type="term" value="F:metallopeptidase activity"/>
    <property type="evidence" value="ECO:0007669"/>
    <property type="project" value="UniProtKB-UniRule"/>
</dbReference>
<dbReference type="GO" id="GO:0046872">
    <property type="term" value="F:metal ion binding"/>
    <property type="evidence" value="ECO:0007669"/>
    <property type="project" value="UniProtKB-UniRule"/>
</dbReference>
<feature type="binding site" evidence="16">
    <location>
        <position position="70"/>
    </location>
    <ligand>
        <name>Zn(2+)</name>
        <dbReference type="ChEBI" id="CHEBI:29105"/>
        <note>catalytic</note>
    </ligand>
</feature>
<evidence type="ECO:0000256" key="4">
    <source>
        <dbReference type="ARBA" id="ARBA00022670"/>
    </source>
</evidence>
<evidence type="ECO:0000256" key="1">
    <source>
        <dbReference type="ARBA" id="ARBA00004651"/>
    </source>
</evidence>
<feature type="binding site" evidence="16">
    <location>
        <position position="165"/>
    </location>
    <ligand>
        <name>Zn(2+)</name>
        <dbReference type="ChEBI" id="CHEBI:29105"/>
        <note>catalytic</note>
    </ligand>
</feature>
<keyword evidence="5 14" id="KW-0812">Transmembrane</keyword>
<evidence type="ECO:0000256" key="15">
    <source>
        <dbReference type="PIRSR" id="PIRSR006404-1"/>
    </source>
</evidence>
<evidence type="ECO:0000256" key="14">
    <source>
        <dbReference type="PIRNR" id="PIRNR006404"/>
    </source>
</evidence>
<dbReference type="InterPro" id="IPR008915">
    <property type="entry name" value="Peptidase_M50"/>
</dbReference>
<name>A0A1A2UH74_MYCSC</name>
<accession>A0A1A2UH74</accession>
<evidence type="ECO:0000256" key="2">
    <source>
        <dbReference type="ARBA" id="ARBA00007931"/>
    </source>
</evidence>
<keyword evidence="12 17" id="KW-0129">CBS domain</keyword>
<evidence type="ECO:0000256" key="16">
    <source>
        <dbReference type="PIRSR" id="PIRSR006404-2"/>
    </source>
</evidence>
<keyword evidence="6 14" id="KW-0479">Metal-binding</keyword>
<dbReference type="InterPro" id="IPR000644">
    <property type="entry name" value="CBS_dom"/>
</dbReference>
<feature type="binding site" evidence="16">
    <location>
        <position position="66"/>
    </location>
    <ligand>
        <name>Zn(2+)</name>
        <dbReference type="ChEBI" id="CHEBI:29105"/>
        <note>catalytic</note>
    </ligand>
</feature>
<feature type="domain" description="CBS" evidence="18">
    <location>
        <begin position="251"/>
        <end position="308"/>
    </location>
</feature>
<evidence type="ECO:0000256" key="11">
    <source>
        <dbReference type="ARBA" id="ARBA00023049"/>
    </source>
</evidence>
<dbReference type="PANTHER" id="PTHR39188">
    <property type="entry name" value="MEMBRANE-ASSOCIATED ZINC METALLOPROTEASE M50B"/>
    <property type="match status" value="1"/>
</dbReference>
<evidence type="ECO:0000313" key="20">
    <source>
        <dbReference type="Proteomes" id="UP000092207"/>
    </source>
</evidence>
<keyword evidence="3 14" id="KW-1003">Cell membrane</keyword>
<dbReference type="GO" id="GO:0006508">
    <property type="term" value="P:proteolysis"/>
    <property type="evidence" value="ECO:0007669"/>
    <property type="project" value="UniProtKB-KW"/>
</dbReference>
<evidence type="ECO:0000256" key="9">
    <source>
        <dbReference type="ARBA" id="ARBA00022833"/>
    </source>
</evidence>
<evidence type="ECO:0000256" key="3">
    <source>
        <dbReference type="ARBA" id="ARBA00022475"/>
    </source>
</evidence>
<evidence type="ECO:0000256" key="13">
    <source>
        <dbReference type="ARBA" id="ARBA00023136"/>
    </source>
</evidence>
<feature type="transmembrane region" description="Helical" evidence="14">
    <location>
        <begin position="77"/>
        <end position="96"/>
    </location>
</feature>
<keyword evidence="8 14" id="KW-0378">Hydrolase</keyword>
<evidence type="ECO:0000256" key="7">
    <source>
        <dbReference type="ARBA" id="ARBA00022737"/>
    </source>
</evidence>
<feature type="transmembrane region" description="Helical" evidence="14">
    <location>
        <begin position="207"/>
        <end position="226"/>
    </location>
</feature>
<comment type="similarity">
    <text evidence="2 14">Belongs to the peptidase M50B family.</text>
</comment>
<evidence type="ECO:0000256" key="17">
    <source>
        <dbReference type="PROSITE-ProRule" id="PRU00703"/>
    </source>
</evidence>
<evidence type="ECO:0000259" key="18">
    <source>
        <dbReference type="PROSITE" id="PS51371"/>
    </source>
</evidence>
<dbReference type="Gene3D" id="3.10.580.10">
    <property type="entry name" value="CBS-domain"/>
    <property type="match status" value="1"/>
</dbReference>
<dbReference type="EMBL" id="LZJY01000400">
    <property type="protein sequence ID" value="OBH87637.1"/>
    <property type="molecule type" value="Genomic_DNA"/>
</dbReference>
<proteinExistence type="inferred from homology"/>
<keyword evidence="4 14" id="KW-0645">Protease</keyword>
<sequence length="386" mass="40312">MSDAIPIGRIAGFPVKVHWSVLVILWLFTWSLASMLPGSVKGYSTVAYWVAGACGALVLLASLVAHELAHAVVARRAGVPVGSVTLWLFGGVTTLGGEAKTPAAAFRIAIAGPATSLALAGMFGGLVAVLPMVGAAPIAVGVASWLSGINLLLGLFNLLPGAPLDGGRVLRAVLWRRHGDSVRASIGAAHAGRVVAFILIGLGLAEFLLGGVVGGVWLAFIGWFIFAASREEETRISTQQMFSGVRVADAMTARPHTAPGWITVDDFVQRYVLGDRHSAYPVVDQSGAISGLITLRQLRDVAPERRATITVGEVAQPLQDVPSGAPQEPLTTLLERMAPAGPRSRALVFDGGQVVGIVTPTDVARLIEVYRLAHPEDAKPASAQSI</sequence>
<evidence type="ECO:0000313" key="19">
    <source>
        <dbReference type="EMBL" id="OBH87637.1"/>
    </source>
</evidence>